<feature type="compositionally biased region" description="Polar residues" evidence="1">
    <location>
        <begin position="1"/>
        <end position="17"/>
    </location>
</feature>
<proteinExistence type="predicted"/>
<evidence type="ECO:0000256" key="1">
    <source>
        <dbReference type="SAM" id="MobiDB-lite"/>
    </source>
</evidence>
<comment type="caution">
    <text evidence="2">The sequence shown here is derived from an EMBL/GenBank/DDBJ whole genome shotgun (WGS) entry which is preliminary data.</text>
</comment>
<organism evidence="2">
    <name type="scientific">marine sediment metagenome</name>
    <dbReference type="NCBI Taxonomy" id="412755"/>
    <lineage>
        <taxon>unclassified sequences</taxon>
        <taxon>metagenomes</taxon>
        <taxon>ecological metagenomes</taxon>
    </lineage>
</organism>
<feature type="region of interest" description="Disordered" evidence="1">
    <location>
        <begin position="1"/>
        <end position="23"/>
    </location>
</feature>
<reference evidence="2" key="1">
    <citation type="journal article" date="2015" name="Nature">
        <title>Complex archaea that bridge the gap between prokaryotes and eukaryotes.</title>
        <authorList>
            <person name="Spang A."/>
            <person name="Saw J.H."/>
            <person name="Jorgensen S.L."/>
            <person name="Zaremba-Niedzwiedzka K."/>
            <person name="Martijn J."/>
            <person name="Lind A.E."/>
            <person name="van Eijk R."/>
            <person name="Schleper C."/>
            <person name="Guy L."/>
            <person name="Ettema T.J."/>
        </authorList>
    </citation>
    <scope>NUCLEOTIDE SEQUENCE</scope>
</reference>
<sequence>MLSLGNNEYVQTGNTRGTAKAAKRRALTVAKKLSLRISKVETDRG</sequence>
<dbReference type="AlphaFoldDB" id="A0A0F9J334"/>
<evidence type="ECO:0000313" key="2">
    <source>
        <dbReference type="EMBL" id="KKM64109.1"/>
    </source>
</evidence>
<protein>
    <submittedName>
        <fullName evidence="2">Uncharacterized protein</fullName>
    </submittedName>
</protein>
<gene>
    <name evidence="2" type="ORF">LCGC14_1504660</name>
</gene>
<accession>A0A0F9J334</accession>
<name>A0A0F9J334_9ZZZZ</name>
<dbReference type="EMBL" id="LAZR01010967">
    <property type="protein sequence ID" value="KKM64109.1"/>
    <property type="molecule type" value="Genomic_DNA"/>
</dbReference>